<dbReference type="GO" id="GO:0004497">
    <property type="term" value="F:monooxygenase activity"/>
    <property type="evidence" value="ECO:0007669"/>
    <property type="project" value="InterPro"/>
</dbReference>
<dbReference type="Proteomes" id="UP001209540">
    <property type="component" value="Unassembled WGS sequence"/>
</dbReference>
<dbReference type="GO" id="GO:0005506">
    <property type="term" value="F:iron ion binding"/>
    <property type="evidence" value="ECO:0007669"/>
    <property type="project" value="InterPro"/>
</dbReference>
<proteinExistence type="predicted"/>
<gene>
    <name evidence="1" type="ORF">BDA99DRAFT_137820</name>
</gene>
<evidence type="ECO:0000313" key="2">
    <source>
        <dbReference type="Proteomes" id="UP001209540"/>
    </source>
</evidence>
<protein>
    <submittedName>
        <fullName evidence="1">Uncharacterized protein</fullName>
    </submittedName>
</protein>
<dbReference type="Gene3D" id="1.10.630.10">
    <property type="entry name" value="Cytochrome P450"/>
    <property type="match status" value="1"/>
</dbReference>
<sequence length="158" mass="18239">MASITNFNLSEVSKRHLSIAGSTVVLFSLYSLYQRWVNNGSQEIDCPIVPYTNPMVGSTYEYNQDPQGFVEKYRAELGPVFRVRIFGRLQTVVSDSYIREIFFNENFSFSKGLSRRIDIRLLTGMIKGDTEDGALRTIIVKFLTMRMKKYTPRAVHYI</sequence>
<dbReference type="AlphaFoldDB" id="A0AAD5JWM1"/>
<dbReference type="InterPro" id="IPR036396">
    <property type="entry name" value="Cyt_P450_sf"/>
</dbReference>
<name>A0AAD5JWM1_9FUNG</name>
<evidence type="ECO:0000313" key="1">
    <source>
        <dbReference type="EMBL" id="KAI9257381.1"/>
    </source>
</evidence>
<dbReference type="SUPFAM" id="SSF48264">
    <property type="entry name" value="Cytochrome P450"/>
    <property type="match status" value="1"/>
</dbReference>
<comment type="caution">
    <text evidence="1">The sequence shown here is derived from an EMBL/GenBank/DDBJ whole genome shotgun (WGS) entry which is preliminary data.</text>
</comment>
<dbReference type="GO" id="GO:0020037">
    <property type="term" value="F:heme binding"/>
    <property type="evidence" value="ECO:0007669"/>
    <property type="project" value="InterPro"/>
</dbReference>
<organism evidence="1 2">
    <name type="scientific">Phascolomyces articulosus</name>
    <dbReference type="NCBI Taxonomy" id="60185"/>
    <lineage>
        <taxon>Eukaryota</taxon>
        <taxon>Fungi</taxon>
        <taxon>Fungi incertae sedis</taxon>
        <taxon>Mucoromycota</taxon>
        <taxon>Mucoromycotina</taxon>
        <taxon>Mucoromycetes</taxon>
        <taxon>Mucorales</taxon>
        <taxon>Lichtheimiaceae</taxon>
        <taxon>Phascolomyces</taxon>
    </lineage>
</organism>
<accession>A0AAD5JWM1</accession>
<dbReference type="EMBL" id="JAIXMP010000020">
    <property type="protein sequence ID" value="KAI9257381.1"/>
    <property type="molecule type" value="Genomic_DNA"/>
</dbReference>
<reference evidence="1" key="1">
    <citation type="journal article" date="2022" name="IScience">
        <title>Evolution of zygomycete secretomes and the origins of terrestrial fungal ecologies.</title>
        <authorList>
            <person name="Chang Y."/>
            <person name="Wang Y."/>
            <person name="Mondo S."/>
            <person name="Ahrendt S."/>
            <person name="Andreopoulos W."/>
            <person name="Barry K."/>
            <person name="Beard J."/>
            <person name="Benny G.L."/>
            <person name="Blankenship S."/>
            <person name="Bonito G."/>
            <person name="Cuomo C."/>
            <person name="Desiro A."/>
            <person name="Gervers K.A."/>
            <person name="Hundley H."/>
            <person name="Kuo A."/>
            <person name="LaButti K."/>
            <person name="Lang B.F."/>
            <person name="Lipzen A."/>
            <person name="O'Donnell K."/>
            <person name="Pangilinan J."/>
            <person name="Reynolds N."/>
            <person name="Sandor L."/>
            <person name="Smith M.E."/>
            <person name="Tsang A."/>
            <person name="Grigoriev I.V."/>
            <person name="Stajich J.E."/>
            <person name="Spatafora J.W."/>
        </authorList>
    </citation>
    <scope>NUCLEOTIDE SEQUENCE</scope>
    <source>
        <strain evidence="1">RSA 2281</strain>
    </source>
</reference>
<dbReference type="GO" id="GO:0016705">
    <property type="term" value="F:oxidoreductase activity, acting on paired donors, with incorporation or reduction of molecular oxygen"/>
    <property type="evidence" value="ECO:0007669"/>
    <property type="project" value="InterPro"/>
</dbReference>
<keyword evidence="2" id="KW-1185">Reference proteome</keyword>
<reference evidence="1" key="2">
    <citation type="submission" date="2023-02" db="EMBL/GenBank/DDBJ databases">
        <authorList>
            <consortium name="DOE Joint Genome Institute"/>
            <person name="Mondo S.J."/>
            <person name="Chang Y."/>
            <person name="Wang Y."/>
            <person name="Ahrendt S."/>
            <person name="Andreopoulos W."/>
            <person name="Barry K."/>
            <person name="Beard J."/>
            <person name="Benny G.L."/>
            <person name="Blankenship S."/>
            <person name="Bonito G."/>
            <person name="Cuomo C."/>
            <person name="Desiro A."/>
            <person name="Gervers K.A."/>
            <person name="Hundley H."/>
            <person name="Kuo A."/>
            <person name="LaButti K."/>
            <person name="Lang B.F."/>
            <person name="Lipzen A."/>
            <person name="O'Donnell K."/>
            <person name="Pangilinan J."/>
            <person name="Reynolds N."/>
            <person name="Sandor L."/>
            <person name="Smith M.W."/>
            <person name="Tsang A."/>
            <person name="Grigoriev I.V."/>
            <person name="Stajich J.E."/>
            <person name="Spatafora J.W."/>
        </authorList>
    </citation>
    <scope>NUCLEOTIDE SEQUENCE</scope>
    <source>
        <strain evidence="1">RSA 2281</strain>
    </source>
</reference>